<dbReference type="Pfam" id="PF13628">
    <property type="entry name" value="DUF4142"/>
    <property type="match status" value="1"/>
</dbReference>
<protein>
    <recommendedName>
        <fullName evidence="2">DUF4142 domain-containing protein</fullName>
    </recommendedName>
</protein>
<evidence type="ECO:0000313" key="3">
    <source>
        <dbReference type="EMBL" id="PMS19073.1"/>
    </source>
</evidence>
<comment type="caution">
    <text evidence="3">The sequence shown here is derived from an EMBL/GenBank/DDBJ whole genome shotgun (WGS) entry which is preliminary data.</text>
</comment>
<evidence type="ECO:0000313" key="4">
    <source>
        <dbReference type="Proteomes" id="UP000235616"/>
    </source>
</evidence>
<dbReference type="InterPro" id="IPR012347">
    <property type="entry name" value="Ferritin-like"/>
</dbReference>
<reference evidence="3 4" key="1">
    <citation type="submission" date="2018-01" db="EMBL/GenBank/DDBJ databases">
        <title>Whole genome analyses suggest that Burkholderia sensu lato contains two further novel genera in the rhizoxinica-symbiotica group Mycetohabitans gen. nov., and Trinickia gen. nov.: implications for the evolution of diazotrophy and nodulation in the Burkholderiaceae.</title>
        <authorList>
            <person name="Estrada-de los Santos P."/>
            <person name="Palmer M."/>
            <person name="Chavez-Ramirez B."/>
            <person name="Beukes C."/>
            <person name="Steenkamp E.T."/>
            <person name="Hirsch A.M."/>
            <person name="Manyaka P."/>
            <person name="Maluk M."/>
            <person name="Lafos M."/>
            <person name="Crook M."/>
            <person name="Gross E."/>
            <person name="Simon M.F."/>
            <person name="Bueno dos Reis Junior F."/>
            <person name="Poole P.S."/>
            <person name="Venter S.N."/>
            <person name="James E.K."/>
        </authorList>
    </citation>
    <scope>NUCLEOTIDE SEQUENCE [LARGE SCALE GENOMIC DNA]</scope>
    <source>
        <strain evidence="3 4">GIMN1.004</strain>
    </source>
</reference>
<organism evidence="3 4">
    <name type="scientific">Trinickia dabaoshanensis</name>
    <dbReference type="NCBI Taxonomy" id="564714"/>
    <lineage>
        <taxon>Bacteria</taxon>
        <taxon>Pseudomonadati</taxon>
        <taxon>Pseudomonadota</taxon>
        <taxon>Betaproteobacteria</taxon>
        <taxon>Burkholderiales</taxon>
        <taxon>Burkholderiaceae</taxon>
        <taxon>Trinickia</taxon>
    </lineage>
</organism>
<dbReference type="Proteomes" id="UP000235616">
    <property type="component" value="Unassembled WGS sequence"/>
</dbReference>
<evidence type="ECO:0000259" key="2">
    <source>
        <dbReference type="Pfam" id="PF13628"/>
    </source>
</evidence>
<dbReference type="InterPro" id="IPR025419">
    <property type="entry name" value="DUF4142"/>
</dbReference>
<dbReference type="AlphaFoldDB" id="A0A2N7VPI7"/>
<feature type="domain" description="DUF4142" evidence="2">
    <location>
        <begin position="107"/>
        <end position="242"/>
    </location>
</feature>
<dbReference type="PANTHER" id="PTHR38593">
    <property type="entry name" value="BLR2558 PROTEIN"/>
    <property type="match status" value="1"/>
</dbReference>
<feature type="region of interest" description="Disordered" evidence="1">
    <location>
        <begin position="1"/>
        <end position="68"/>
    </location>
</feature>
<keyword evidence="4" id="KW-1185">Reference proteome</keyword>
<accession>A0A2N7VPI7</accession>
<sequence length="251" mass="27557">MEGLDRRPGRCSVVIAGSGSPNHEQWPCRRRGRLSSRPDGSLHRSFRASRMQARRQPPTKRAGRPSQPRRWAMLNSKYRHAVVAAGLAALIAAGCSLLQSSAEVTPVDQQFMLTAASVGTAEVDMAELAEHQAGDPAVKAYGRRLAQEHTRINDELTQLAARKHVELIKAMDPANRTLYEELTHLNGKLFDREYLLAQMNMHRMGNGLYESEAQAGEDADVKAFAANNSPAGVEQLRLAQSLLGAQARVGR</sequence>
<dbReference type="Gene3D" id="1.20.1260.10">
    <property type="match status" value="1"/>
</dbReference>
<gene>
    <name evidence="3" type="ORF">C0Z18_14705</name>
</gene>
<name>A0A2N7VPI7_9BURK</name>
<dbReference type="EMBL" id="PNYA01000012">
    <property type="protein sequence ID" value="PMS19073.1"/>
    <property type="molecule type" value="Genomic_DNA"/>
</dbReference>
<dbReference type="PANTHER" id="PTHR38593:SF1">
    <property type="entry name" value="BLR2558 PROTEIN"/>
    <property type="match status" value="1"/>
</dbReference>
<proteinExistence type="predicted"/>
<evidence type="ECO:0000256" key="1">
    <source>
        <dbReference type="SAM" id="MobiDB-lite"/>
    </source>
</evidence>